<dbReference type="InterPro" id="IPR021109">
    <property type="entry name" value="Peptidase_aspartic_dom_sf"/>
</dbReference>
<dbReference type="SMART" id="SM00213">
    <property type="entry name" value="UBQ"/>
    <property type="match status" value="1"/>
</dbReference>
<dbReference type="Pfam" id="PF09668">
    <property type="entry name" value="Asp_protease"/>
    <property type="match status" value="1"/>
</dbReference>
<dbReference type="AlphaFoldDB" id="A0AAD9MJG5"/>
<dbReference type="GO" id="GO:0005737">
    <property type="term" value="C:cytoplasm"/>
    <property type="evidence" value="ECO:0007669"/>
    <property type="project" value="UniProtKB-SubCell"/>
</dbReference>
<dbReference type="GO" id="GO:0031593">
    <property type="term" value="F:polyubiquitin modification-dependent protein binding"/>
    <property type="evidence" value="ECO:0007669"/>
    <property type="project" value="UniProtKB-ARBA"/>
</dbReference>
<keyword evidence="5" id="KW-0064">Aspartyl protease</keyword>
<feature type="coiled-coil region" evidence="7">
    <location>
        <begin position="140"/>
        <end position="170"/>
    </location>
</feature>
<evidence type="ECO:0000256" key="8">
    <source>
        <dbReference type="SAM" id="MobiDB-lite"/>
    </source>
</evidence>
<keyword evidence="7" id="KW-0175">Coiled coil</keyword>
<gene>
    <name evidence="11" type="ORF">QBZ16_002242</name>
</gene>
<proteinExistence type="inferred from homology"/>
<evidence type="ECO:0000256" key="2">
    <source>
        <dbReference type="ARBA" id="ARBA00009136"/>
    </source>
</evidence>
<evidence type="ECO:0000313" key="11">
    <source>
        <dbReference type="EMBL" id="KAK2079847.1"/>
    </source>
</evidence>
<dbReference type="InterPro" id="IPR033882">
    <property type="entry name" value="DDI1_N"/>
</dbReference>
<dbReference type="PROSITE" id="PS50053">
    <property type="entry name" value="UBIQUITIN_2"/>
    <property type="match status" value="1"/>
</dbReference>
<accession>A0AAD9MJG5</accession>
<dbReference type="SUPFAM" id="SSF46934">
    <property type="entry name" value="UBA-like"/>
    <property type="match status" value="1"/>
</dbReference>
<protein>
    <recommendedName>
        <fullName evidence="13">DNA damage-inducible protein 1</fullName>
    </recommendedName>
</protein>
<evidence type="ECO:0000256" key="4">
    <source>
        <dbReference type="ARBA" id="ARBA00022670"/>
    </source>
</evidence>
<dbReference type="InterPro" id="IPR000626">
    <property type="entry name" value="Ubiquitin-like_dom"/>
</dbReference>
<evidence type="ECO:0000259" key="10">
    <source>
        <dbReference type="PROSITE" id="PS50053"/>
    </source>
</evidence>
<keyword evidence="6" id="KW-0378">Hydrolase</keyword>
<keyword evidence="12" id="KW-1185">Reference proteome</keyword>
<dbReference type="GO" id="GO:0004190">
    <property type="term" value="F:aspartic-type endopeptidase activity"/>
    <property type="evidence" value="ECO:0007669"/>
    <property type="project" value="UniProtKB-KW"/>
</dbReference>
<evidence type="ECO:0008006" key="13">
    <source>
        <dbReference type="Google" id="ProtNLM"/>
    </source>
</evidence>
<comment type="subcellular location">
    <subcellularLocation>
        <location evidence="1">Cytoplasm</location>
    </subcellularLocation>
</comment>
<dbReference type="Pfam" id="PF00627">
    <property type="entry name" value="UBA"/>
    <property type="match status" value="1"/>
</dbReference>
<dbReference type="CDD" id="cd05479">
    <property type="entry name" value="RP_DDI"/>
    <property type="match status" value="1"/>
</dbReference>
<evidence type="ECO:0000256" key="7">
    <source>
        <dbReference type="SAM" id="Coils"/>
    </source>
</evidence>
<dbReference type="InterPro" id="IPR009060">
    <property type="entry name" value="UBA-like_sf"/>
</dbReference>
<evidence type="ECO:0000313" key="12">
    <source>
        <dbReference type="Proteomes" id="UP001255856"/>
    </source>
</evidence>
<dbReference type="SUPFAM" id="SSF54236">
    <property type="entry name" value="Ubiquitin-like"/>
    <property type="match status" value="1"/>
</dbReference>
<feature type="domain" description="UBA" evidence="9">
    <location>
        <begin position="355"/>
        <end position="394"/>
    </location>
</feature>
<dbReference type="PANTHER" id="PTHR12917">
    <property type="entry name" value="ASPARTYL PROTEASE DDI-RELATED"/>
    <property type="match status" value="1"/>
</dbReference>
<dbReference type="CDD" id="cd14309">
    <property type="entry name" value="UBA_scDdi1_like"/>
    <property type="match status" value="1"/>
</dbReference>
<dbReference type="EMBL" id="JASFZW010000002">
    <property type="protein sequence ID" value="KAK2079847.1"/>
    <property type="molecule type" value="Genomic_DNA"/>
</dbReference>
<dbReference type="PANTHER" id="PTHR12917:SF1">
    <property type="entry name" value="AT13091P"/>
    <property type="match status" value="1"/>
</dbReference>
<dbReference type="Gene3D" id="3.10.20.90">
    <property type="entry name" value="Phosphatidylinositol 3-kinase Catalytic Subunit, Chain A, domain 1"/>
    <property type="match status" value="1"/>
</dbReference>
<keyword evidence="3" id="KW-0963">Cytoplasm</keyword>
<dbReference type="SUPFAM" id="SSF50630">
    <property type="entry name" value="Acid proteases"/>
    <property type="match status" value="1"/>
</dbReference>
<sequence>MQLTVVADHDGRVVNVDLDPSDDLATLGAILEAETGIPSSAQHLLFNGQPLRPGEPLGAQGLGDGDLIMLVQAAPAPAHSRPGRSQGPAGPTRAGPMGMEMRPDGSAVDPEGLMRVLAGTPEALEHLPSALSAAIRAGDAQAFQSELRALANERKRAQEEEVRFARLAMEDPMNPEVQRRLEEAIRQKNVVENFEAALEYNPEAFGTVTMLYVPMTVNGTPLKAFIDSGAQMTIMSRSCAERCGLLRLMDTRWQGTAVGVGSAKILGRIHMAPLVAAGHHLPISITVLDQEGMDFLFGLDNLKRHQCCIDLKANALRFGSTEAEIPFLPEHEVPRHQHQLAGEDAASAPPATNAQLEEKVSKLMGLGFDRNQCLVALRAANGNEELAASLLFSM</sequence>
<dbReference type="InterPro" id="IPR015940">
    <property type="entry name" value="UBA"/>
</dbReference>
<dbReference type="Pfam" id="PF00240">
    <property type="entry name" value="ubiquitin"/>
    <property type="match status" value="1"/>
</dbReference>
<organism evidence="11 12">
    <name type="scientific">Prototheca wickerhamii</name>
    <dbReference type="NCBI Taxonomy" id="3111"/>
    <lineage>
        <taxon>Eukaryota</taxon>
        <taxon>Viridiplantae</taxon>
        <taxon>Chlorophyta</taxon>
        <taxon>core chlorophytes</taxon>
        <taxon>Trebouxiophyceae</taxon>
        <taxon>Chlorellales</taxon>
        <taxon>Chlorellaceae</taxon>
        <taxon>Prototheca</taxon>
    </lineage>
</organism>
<dbReference type="Proteomes" id="UP001255856">
    <property type="component" value="Unassembled WGS sequence"/>
</dbReference>
<comment type="caution">
    <text evidence="11">The sequence shown here is derived from an EMBL/GenBank/DDBJ whole genome shotgun (WGS) entry which is preliminary data.</text>
</comment>
<dbReference type="InterPro" id="IPR029071">
    <property type="entry name" value="Ubiquitin-like_domsf"/>
</dbReference>
<evidence type="ECO:0000256" key="3">
    <source>
        <dbReference type="ARBA" id="ARBA00022490"/>
    </source>
</evidence>
<dbReference type="CDD" id="cd01796">
    <property type="entry name" value="Ubl_Ddi1_like"/>
    <property type="match status" value="1"/>
</dbReference>
<comment type="similarity">
    <text evidence="2">Belongs to the DDI1 family.</text>
</comment>
<dbReference type="InterPro" id="IPR019103">
    <property type="entry name" value="Peptidase_aspartic_DDI1-type"/>
</dbReference>
<evidence type="ECO:0000256" key="5">
    <source>
        <dbReference type="ARBA" id="ARBA00022750"/>
    </source>
</evidence>
<feature type="domain" description="Ubiquitin-like" evidence="10">
    <location>
        <begin position="1"/>
        <end position="71"/>
    </location>
</feature>
<reference evidence="11" key="1">
    <citation type="submission" date="2021-01" db="EMBL/GenBank/DDBJ databases">
        <authorList>
            <person name="Eckstrom K.M.E."/>
        </authorList>
    </citation>
    <scope>NUCLEOTIDE SEQUENCE</scope>
    <source>
        <strain evidence="11">UVCC 0001</strain>
    </source>
</reference>
<name>A0AAD9MJG5_PROWI</name>
<evidence type="ECO:0000256" key="6">
    <source>
        <dbReference type="ARBA" id="ARBA00022801"/>
    </source>
</evidence>
<dbReference type="Gene3D" id="2.40.70.10">
    <property type="entry name" value="Acid Proteases"/>
    <property type="match status" value="1"/>
</dbReference>
<dbReference type="SMART" id="SM00165">
    <property type="entry name" value="UBA"/>
    <property type="match status" value="1"/>
</dbReference>
<evidence type="ECO:0000256" key="1">
    <source>
        <dbReference type="ARBA" id="ARBA00004496"/>
    </source>
</evidence>
<evidence type="ECO:0000259" key="9">
    <source>
        <dbReference type="PROSITE" id="PS50030"/>
    </source>
</evidence>
<dbReference type="PROSITE" id="PS50030">
    <property type="entry name" value="UBA"/>
    <property type="match status" value="1"/>
</dbReference>
<dbReference type="GO" id="GO:0006508">
    <property type="term" value="P:proteolysis"/>
    <property type="evidence" value="ECO:0007669"/>
    <property type="project" value="UniProtKB-KW"/>
</dbReference>
<dbReference type="Gene3D" id="1.10.8.10">
    <property type="entry name" value="DNA helicase RuvA subunit, C-terminal domain"/>
    <property type="match status" value="1"/>
</dbReference>
<feature type="region of interest" description="Disordered" evidence="8">
    <location>
        <begin position="75"/>
        <end position="96"/>
    </location>
</feature>
<keyword evidence="4" id="KW-0645">Protease</keyword>